<name>A0A0L0GAR2_9EUKA</name>
<keyword evidence="2" id="KW-0472">Membrane</keyword>
<evidence type="ECO:0000256" key="1">
    <source>
        <dbReference type="SAM" id="MobiDB-lite"/>
    </source>
</evidence>
<dbReference type="RefSeq" id="XP_014159255.1">
    <property type="nucleotide sequence ID" value="XM_014303780.1"/>
</dbReference>
<dbReference type="AlphaFoldDB" id="A0A0L0GAR2"/>
<dbReference type="GeneID" id="25902949"/>
<protein>
    <submittedName>
        <fullName evidence="3">Uncharacterized protein</fullName>
    </submittedName>
</protein>
<accession>A0A0L0GAR2</accession>
<proteinExistence type="predicted"/>
<keyword evidence="2" id="KW-1133">Transmembrane helix</keyword>
<sequence length="97" mass="10761">MNVLTIFRVASGGDIRENAALTELQRREADIVDDSWPFIVGGGIFAVVLVAVIIMAPLIQQRASYRNIIKDRQARESLHSVDSSKEQTVSRDYSPTS</sequence>
<feature type="transmembrane region" description="Helical" evidence="2">
    <location>
        <begin position="36"/>
        <end position="59"/>
    </location>
</feature>
<reference evidence="3 4" key="1">
    <citation type="submission" date="2011-02" db="EMBL/GenBank/DDBJ databases">
        <title>The Genome Sequence of Sphaeroforma arctica JP610.</title>
        <authorList>
            <consortium name="The Broad Institute Genome Sequencing Platform"/>
            <person name="Russ C."/>
            <person name="Cuomo C."/>
            <person name="Young S.K."/>
            <person name="Zeng Q."/>
            <person name="Gargeya S."/>
            <person name="Alvarado L."/>
            <person name="Berlin A."/>
            <person name="Chapman S.B."/>
            <person name="Chen Z."/>
            <person name="Freedman E."/>
            <person name="Gellesch M."/>
            <person name="Goldberg J."/>
            <person name="Griggs A."/>
            <person name="Gujja S."/>
            <person name="Heilman E."/>
            <person name="Heiman D."/>
            <person name="Howarth C."/>
            <person name="Mehta T."/>
            <person name="Neiman D."/>
            <person name="Pearson M."/>
            <person name="Roberts A."/>
            <person name="Saif S."/>
            <person name="Shea T."/>
            <person name="Shenoy N."/>
            <person name="Sisk P."/>
            <person name="Stolte C."/>
            <person name="Sykes S."/>
            <person name="White J."/>
            <person name="Yandava C."/>
            <person name="Burger G."/>
            <person name="Gray M.W."/>
            <person name="Holland P.W.H."/>
            <person name="King N."/>
            <person name="Lang F.B.F."/>
            <person name="Roger A.J."/>
            <person name="Ruiz-Trillo I."/>
            <person name="Haas B."/>
            <person name="Nusbaum C."/>
            <person name="Birren B."/>
        </authorList>
    </citation>
    <scope>NUCLEOTIDE SEQUENCE [LARGE SCALE GENOMIC DNA]</scope>
    <source>
        <strain evidence="3 4">JP610</strain>
    </source>
</reference>
<gene>
    <name evidence="3" type="ORF">SARC_02445</name>
</gene>
<evidence type="ECO:0000313" key="3">
    <source>
        <dbReference type="EMBL" id="KNC85353.1"/>
    </source>
</evidence>
<keyword evidence="2" id="KW-0812">Transmembrane</keyword>
<evidence type="ECO:0000256" key="2">
    <source>
        <dbReference type="SAM" id="Phobius"/>
    </source>
</evidence>
<organism evidence="3 4">
    <name type="scientific">Sphaeroforma arctica JP610</name>
    <dbReference type="NCBI Taxonomy" id="667725"/>
    <lineage>
        <taxon>Eukaryota</taxon>
        <taxon>Ichthyosporea</taxon>
        <taxon>Ichthyophonida</taxon>
        <taxon>Sphaeroforma</taxon>
    </lineage>
</organism>
<feature type="compositionally biased region" description="Basic and acidic residues" evidence="1">
    <location>
        <begin position="75"/>
        <end position="89"/>
    </location>
</feature>
<keyword evidence="4" id="KW-1185">Reference proteome</keyword>
<feature type="region of interest" description="Disordered" evidence="1">
    <location>
        <begin position="75"/>
        <end position="97"/>
    </location>
</feature>
<dbReference type="Proteomes" id="UP000054560">
    <property type="component" value="Unassembled WGS sequence"/>
</dbReference>
<evidence type="ECO:0000313" key="4">
    <source>
        <dbReference type="Proteomes" id="UP000054560"/>
    </source>
</evidence>
<dbReference type="EMBL" id="KQ241706">
    <property type="protein sequence ID" value="KNC85353.1"/>
    <property type="molecule type" value="Genomic_DNA"/>
</dbReference>